<accession>A0A1G5GG91</accession>
<dbReference type="Proteomes" id="UP000183047">
    <property type="component" value="Unassembled WGS sequence"/>
</dbReference>
<reference evidence="2" key="1">
    <citation type="submission" date="2016-10" db="EMBL/GenBank/DDBJ databases">
        <authorList>
            <person name="Varghese N."/>
            <person name="Submissions S."/>
        </authorList>
    </citation>
    <scope>NUCLEOTIDE SEQUENCE [LARGE SCALE GENOMIC DNA]</scope>
    <source>
        <strain evidence="2">XBD2006</strain>
    </source>
</reference>
<gene>
    <name evidence="1" type="ORF">SAMN02910451_02864</name>
</gene>
<evidence type="ECO:0000313" key="2">
    <source>
        <dbReference type="Proteomes" id="UP000183047"/>
    </source>
</evidence>
<sequence>MYIKICSKEKHEKYIDIRKIMIYADRQKKSQGAVCLLYKEL</sequence>
<evidence type="ECO:0000313" key="1">
    <source>
        <dbReference type="EMBL" id="SCY50381.1"/>
    </source>
</evidence>
<dbReference type="EMBL" id="FMUR01000020">
    <property type="protein sequence ID" value="SCY50381.1"/>
    <property type="molecule type" value="Genomic_DNA"/>
</dbReference>
<dbReference type="AlphaFoldDB" id="A0A1G5GG91"/>
<organism evidence="1 2">
    <name type="scientific">Butyrivibrio hungatei</name>
    <dbReference type="NCBI Taxonomy" id="185008"/>
    <lineage>
        <taxon>Bacteria</taxon>
        <taxon>Bacillati</taxon>
        <taxon>Bacillota</taxon>
        <taxon>Clostridia</taxon>
        <taxon>Lachnospirales</taxon>
        <taxon>Lachnospiraceae</taxon>
        <taxon>Butyrivibrio</taxon>
    </lineage>
</organism>
<protein>
    <submittedName>
        <fullName evidence="1">Uncharacterized protein</fullName>
    </submittedName>
</protein>
<proteinExistence type="predicted"/>
<keyword evidence="2" id="KW-1185">Reference proteome</keyword>
<name>A0A1G5GG91_9FIRM</name>